<keyword evidence="1" id="KW-0732">Signal</keyword>
<feature type="non-terminal residue" evidence="2">
    <location>
        <position position="64"/>
    </location>
</feature>
<evidence type="ECO:0000313" key="2">
    <source>
        <dbReference type="EMBL" id="MBA0085960.1"/>
    </source>
</evidence>
<dbReference type="EMBL" id="JACDQQ010001287">
    <property type="protein sequence ID" value="MBA0085960.1"/>
    <property type="molecule type" value="Genomic_DNA"/>
</dbReference>
<dbReference type="AlphaFoldDB" id="A0A7V8NRP0"/>
<comment type="caution">
    <text evidence="2">The sequence shown here is derived from an EMBL/GenBank/DDBJ whole genome shotgun (WGS) entry which is preliminary data.</text>
</comment>
<proteinExistence type="predicted"/>
<dbReference type="Proteomes" id="UP000567293">
    <property type="component" value="Unassembled WGS sequence"/>
</dbReference>
<evidence type="ECO:0000256" key="1">
    <source>
        <dbReference type="SAM" id="SignalP"/>
    </source>
</evidence>
<keyword evidence="3" id="KW-1185">Reference proteome</keyword>
<organism evidence="2 3">
    <name type="scientific">Candidatus Acidiferrum panamense</name>
    <dbReference type="NCBI Taxonomy" id="2741543"/>
    <lineage>
        <taxon>Bacteria</taxon>
        <taxon>Pseudomonadati</taxon>
        <taxon>Acidobacteriota</taxon>
        <taxon>Terriglobia</taxon>
        <taxon>Candidatus Acidiferrales</taxon>
        <taxon>Candidatus Acidiferrum</taxon>
    </lineage>
</organism>
<gene>
    <name evidence="2" type="ORF">HRJ53_13255</name>
</gene>
<evidence type="ECO:0000313" key="3">
    <source>
        <dbReference type="Proteomes" id="UP000567293"/>
    </source>
</evidence>
<feature type="chain" id="PRO_5031383685" evidence="1">
    <location>
        <begin position="30"/>
        <end position="64"/>
    </location>
</feature>
<feature type="signal peptide" evidence="1">
    <location>
        <begin position="1"/>
        <end position="29"/>
    </location>
</feature>
<name>A0A7V8NRP0_9BACT</name>
<reference evidence="2" key="1">
    <citation type="submission" date="2020-06" db="EMBL/GenBank/DDBJ databases">
        <title>Legume-microbial interactions unlock mineral nutrients during tropical forest succession.</title>
        <authorList>
            <person name="Epihov D.Z."/>
        </authorList>
    </citation>
    <scope>NUCLEOTIDE SEQUENCE [LARGE SCALE GENOMIC DNA]</scope>
    <source>
        <strain evidence="2">Pan2503</strain>
    </source>
</reference>
<sequence>MQKHFSLIRMGSMALLACLAPAGSVPAAAQNVTPTPETGVTPSTLLLYRADLVSGKETAYEQTE</sequence>
<accession>A0A7V8NRP0</accession>
<protein>
    <submittedName>
        <fullName evidence="2">Uncharacterized protein</fullName>
    </submittedName>
</protein>